<dbReference type="InterPro" id="IPR023451">
    <property type="entry name" value="Thymidate_synth/dCMP_Mease_dom"/>
</dbReference>
<dbReference type="GO" id="GO:0016740">
    <property type="term" value="F:transferase activity"/>
    <property type="evidence" value="ECO:0007669"/>
    <property type="project" value="UniProtKB-KW"/>
</dbReference>
<protein>
    <submittedName>
        <fullName evidence="3">Putative thymidylate synthase</fullName>
    </submittedName>
</protein>
<feature type="domain" description="Thymidylate synthase/dCMP hydroxymethylase" evidence="2">
    <location>
        <begin position="128"/>
        <end position="231"/>
    </location>
</feature>
<sequence>MTQAVHECIEQAVLDLYRNGKEVKPLKWQSTEVEHPMIEVTQRFYQMRMPSNVTILQSQSKADQPWSEDHFQERVSGEPLNPGNQYYNWPYYDHGKDNDRFREGDKQFSHSYMERYWPPRDLKGIRYNYGDLNHLVERMKKDPLTRQAYLSVWYPEDQIDIGERVPCTLGYHFMVRDNRLHVTYLIRSCDIRRHFKNDIYMTIRLAHWVKEKLGMDLQMGDLNMWIGSLHAWAFERPMLKNGTV</sequence>
<dbReference type="EMBL" id="KY052800">
    <property type="protein sequence ID" value="ASE99871.1"/>
    <property type="molecule type" value="Genomic_DNA"/>
</dbReference>
<evidence type="ECO:0000256" key="1">
    <source>
        <dbReference type="ARBA" id="ARBA00022679"/>
    </source>
</evidence>
<organism evidence="3">
    <name type="scientific">uncultured virus</name>
    <dbReference type="NCBI Taxonomy" id="340016"/>
    <lineage>
        <taxon>Viruses</taxon>
        <taxon>environmental samples</taxon>
    </lineage>
</organism>
<name>A0A218MKR5_9VIRU</name>
<dbReference type="InterPro" id="IPR036926">
    <property type="entry name" value="Thymidate_synth/dCMP_Mease_sf"/>
</dbReference>
<dbReference type="Gene3D" id="3.30.572.10">
    <property type="entry name" value="Thymidylate synthase/dCMP hydroxymethylase domain"/>
    <property type="match status" value="1"/>
</dbReference>
<dbReference type="SUPFAM" id="SSF55831">
    <property type="entry name" value="Thymidylate synthase/dCMP hydroxymethylase"/>
    <property type="match status" value="1"/>
</dbReference>
<accession>A0A218MKR5</accession>
<reference evidence="3" key="2">
    <citation type="journal article" date="2017" name="Nat. Commun.">
        <title>Single-virus genomics reveals hidden cosmopolitan and abundant viruses.</title>
        <authorList>
            <person name="Martinez-Hernandez F."/>
            <person name="Fornas O."/>
            <person name="Lluesma Gomez M."/>
            <person name="Bolduc B."/>
            <person name="de la Cruz Pena M.J."/>
            <person name="Martinez J.M."/>
            <person name="Anton J."/>
            <person name="Gasol J.M."/>
            <person name="Rosselli R."/>
            <person name="Rodriguez-Valera F."/>
            <person name="Sullivan M.B."/>
            <person name="Acinas S.G."/>
            <person name="Martinez-Garcia M."/>
        </authorList>
    </citation>
    <scope>NUCLEOTIDE SEQUENCE</scope>
</reference>
<evidence type="ECO:0000259" key="2">
    <source>
        <dbReference type="Pfam" id="PF00303"/>
    </source>
</evidence>
<reference evidence="3" key="1">
    <citation type="submission" date="2016-10" db="EMBL/GenBank/DDBJ databases">
        <authorList>
            <person name="Varghese N."/>
        </authorList>
    </citation>
    <scope>NUCLEOTIDE SEQUENCE</scope>
</reference>
<evidence type="ECO:0000313" key="3">
    <source>
        <dbReference type="EMBL" id="ASE99871.1"/>
    </source>
</evidence>
<dbReference type="Pfam" id="PF00303">
    <property type="entry name" value="Thymidylat_synt"/>
    <property type="match status" value="1"/>
</dbReference>
<proteinExistence type="predicted"/>
<keyword evidence="1" id="KW-0808">Transferase</keyword>